<dbReference type="Pfam" id="PF02570">
    <property type="entry name" value="CbiC"/>
    <property type="match status" value="1"/>
</dbReference>
<dbReference type="GO" id="GO:0009236">
    <property type="term" value="P:cobalamin biosynthetic process"/>
    <property type="evidence" value="ECO:0007669"/>
    <property type="project" value="UniProtKB-UniPathway"/>
</dbReference>
<dbReference type="InterPro" id="IPR000878">
    <property type="entry name" value="4pyrrol_Mease"/>
</dbReference>
<reference evidence="9 10" key="1">
    <citation type="submission" date="2019-03" db="EMBL/GenBank/DDBJ databases">
        <title>Genomic Encyclopedia of Archaeal and Bacterial Type Strains, Phase II (KMG-II): from individual species to whole genera.</title>
        <authorList>
            <person name="Goeker M."/>
        </authorList>
    </citation>
    <scope>NUCLEOTIDE SEQUENCE [LARGE SCALE GENOMIC DNA]</scope>
    <source>
        <strain evidence="9 10">RL-C</strain>
    </source>
</reference>
<comment type="caution">
    <text evidence="9">The sequence shown here is derived from an EMBL/GenBank/DDBJ whole genome shotgun (WGS) entry which is preliminary data.</text>
</comment>
<keyword evidence="4 9" id="KW-0808">Transferase</keyword>
<dbReference type="GO" id="GO:0016993">
    <property type="term" value="F:precorrin-8X methylmutase activity"/>
    <property type="evidence" value="ECO:0007669"/>
    <property type="project" value="InterPro"/>
</dbReference>
<organism evidence="9 10">
    <name type="scientific">Acetobacteroides hydrogenigenes</name>
    <dbReference type="NCBI Taxonomy" id="979970"/>
    <lineage>
        <taxon>Bacteria</taxon>
        <taxon>Pseudomonadati</taxon>
        <taxon>Bacteroidota</taxon>
        <taxon>Bacteroidia</taxon>
        <taxon>Bacteroidales</taxon>
        <taxon>Rikenellaceae</taxon>
        <taxon>Acetobacteroides</taxon>
    </lineage>
</organism>
<keyword evidence="3 9" id="KW-0489">Methyltransferase</keyword>
<dbReference type="PANTHER" id="PTHR47036">
    <property type="entry name" value="COBALT-FACTOR III C(17)-METHYLTRANSFERASE-RELATED"/>
    <property type="match status" value="1"/>
</dbReference>
<dbReference type="InterPro" id="IPR014776">
    <property type="entry name" value="4pyrrole_Mease_sub2"/>
</dbReference>
<feature type="domain" description="Cobalamin biosynthesis precorrin-8X methylmutase CobH/CbiC" evidence="8">
    <location>
        <begin position="258"/>
        <end position="455"/>
    </location>
</feature>
<sequence>MASKIYVVGIGPGSSEQITPQAVAAIGASDVIVGYKLYLKLISSLIGEKETCGTGMKKERERAVAAFDMARLGKTVAVVSSGDSGVYGMASLMWEMKLQNAADDVEIEVVPGISAMFAGAALLGAPLGHDFCSISLSDLLTPWQTIERRIEAAASADFVTAVYNPYSHDRYWQLSRLKEIFLQHRSPDTPVGLAHHVGREHQSTEVVRLADLRADMADMFTVVIIGNSQSKYKDNIIVTPRGYYSEEQKSEDNVGRMIMNESFRTILSELDATGMSLEHLWASLHCIHTTADFGVAKMLYLTDGVIASLHKKFFSGRPPVVVTDVRMVTSGIRKAMVDKLGIEVKCYLDDPRVAVMAAQGNITRTQAGVQLAVEEHPDALYAFGNAPTALIELTKHIRRGTAQPCGVVAAPVGFVNVKESKWRLKYGCSQIPAIIVEGRKGGSNVAATIINAILSWDEAEAMHPGEGV</sequence>
<dbReference type="InterPro" id="IPR051810">
    <property type="entry name" value="Precorrin_MeTrfase"/>
</dbReference>
<keyword evidence="6" id="KW-0413">Isomerase</keyword>
<dbReference type="UniPathway" id="UPA00148"/>
<dbReference type="AlphaFoldDB" id="A0A4R2E5C5"/>
<dbReference type="GO" id="GO:0032259">
    <property type="term" value="P:methylation"/>
    <property type="evidence" value="ECO:0007669"/>
    <property type="project" value="UniProtKB-KW"/>
</dbReference>
<dbReference type="SUPFAM" id="SSF53790">
    <property type="entry name" value="Tetrapyrrole methylase"/>
    <property type="match status" value="1"/>
</dbReference>
<dbReference type="CDD" id="cd11646">
    <property type="entry name" value="Precorrin_3B_C17_MT"/>
    <property type="match status" value="1"/>
</dbReference>
<dbReference type="GO" id="GO:0008168">
    <property type="term" value="F:methyltransferase activity"/>
    <property type="evidence" value="ECO:0007669"/>
    <property type="project" value="UniProtKB-KW"/>
</dbReference>
<evidence type="ECO:0000256" key="4">
    <source>
        <dbReference type="ARBA" id="ARBA00022679"/>
    </source>
</evidence>
<evidence type="ECO:0000256" key="5">
    <source>
        <dbReference type="ARBA" id="ARBA00022691"/>
    </source>
</evidence>
<evidence type="ECO:0000256" key="2">
    <source>
        <dbReference type="ARBA" id="ARBA00022573"/>
    </source>
</evidence>
<dbReference type="EMBL" id="SLWB01000018">
    <property type="protein sequence ID" value="TCN62677.1"/>
    <property type="molecule type" value="Genomic_DNA"/>
</dbReference>
<evidence type="ECO:0000259" key="8">
    <source>
        <dbReference type="Pfam" id="PF02570"/>
    </source>
</evidence>
<proteinExistence type="predicted"/>
<evidence type="ECO:0000259" key="7">
    <source>
        <dbReference type="Pfam" id="PF00590"/>
    </source>
</evidence>
<evidence type="ECO:0000256" key="3">
    <source>
        <dbReference type="ARBA" id="ARBA00022603"/>
    </source>
</evidence>
<dbReference type="InterPro" id="IPR036588">
    <property type="entry name" value="CobH/CbiC_sf"/>
</dbReference>
<gene>
    <name evidence="9" type="ORF">CLV25_1181</name>
</gene>
<dbReference type="InterPro" id="IPR003722">
    <property type="entry name" value="Cbl_synth_CobH/CbiC"/>
</dbReference>
<comment type="pathway">
    <text evidence="1">Cofactor biosynthesis; adenosylcobalamin biosynthesis.</text>
</comment>
<protein>
    <submittedName>
        <fullName evidence="9">Precorrin-3B C17-methyltransferase</fullName>
    </submittedName>
</protein>
<dbReference type="Gene3D" id="3.40.50.10230">
    <property type="entry name" value="Cobalamin biosynthesis CobH/CbiC, precorrin-8X methylmutase"/>
    <property type="match status" value="1"/>
</dbReference>
<evidence type="ECO:0000256" key="1">
    <source>
        <dbReference type="ARBA" id="ARBA00004953"/>
    </source>
</evidence>
<dbReference type="Gene3D" id="3.40.1010.10">
    <property type="entry name" value="Cobalt-precorrin-4 Transmethylase, Domain 1"/>
    <property type="match status" value="1"/>
</dbReference>
<accession>A0A4R2E5C5</accession>
<dbReference type="SUPFAM" id="SSF63965">
    <property type="entry name" value="Precorrin-8X methylmutase CbiC/CobH"/>
    <property type="match status" value="1"/>
</dbReference>
<feature type="domain" description="Tetrapyrrole methylase" evidence="7">
    <location>
        <begin position="4"/>
        <end position="212"/>
    </location>
</feature>
<dbReference type="InterPro" id="IPR006363">
    <property type="entry name" value="Cbl_synth_CobJ/CibH_dom"/>
</dbReference>
<dbReference type="PANTHER" id="PTHR47036:SF1">
    <property type="entry name" value="COBALT-FACTOR III C(17)-METHYLTRANSFERASE-RELATED"/>
    <property type="match status" value="1"/>
</dbReference>
<dbReference type="NCBIfam" id="TIGR01466">
    <property type="entry name" value="cobJ_cbiH"/>
    <property type="match status" value="1"/>
</dbReference>
<dbReference type="Pfam" id="PF00590">
    <property type="entry name" value="TP_methylase"/>
    <property type="match status" value="1"/>
</dbReference>
<dbReference type="InterPro" id="IPR035996">
    <property type="entry name" value="4pyrrol_Methylase_sf"/>
</dbReference>
<evidence type="ECO:0000313" key="10">
    <source>
        <dbReference type="Proteomes" id="UP000294830"/>
    </source>
</evidence>
<evidence type="ECO:0000313" key="9">
    <source>
        <dbReference type="EMBL" id="TCN62677.1"/>
    </source>
</evidence>
<keyword evidence="10" id="KW-1185">Reference proteome</keyword>
<dbReference type="RefSeq" id="WP_131840342.1">
    <property type="nucleotide sequence ID" value="NZ_SLWB01000018.1"/>
</dbReference>
<dbReference type="OrthoDB" id="9772960at2"/>
<dbReference type="InterPro" id="IPR014777">
    <property type="entry name" value="4pyrrole_Mease_sub1"/>
</dbReference>
<dbReference type="Proteomes" id="UP000294830">
    <property type="component" value="Unassembled WGS sequence"/>
</dbReference>
<dbReference type="Gene3D" id="3.30.950.10">
    <property type="entry name" value="Methyltransferase, Cobalt-precorrin-4 Transmethylase, Domain 2"/>
    <property type="match status" value="1"/>
</dbReference>
<keyword evidence="2" id="KW-0169">Cobalamin biosynthesis</keyword>
<keyword evidence="5" id="KW-0949">S-adenosyl-L-methionine</keyword>
<evidence type="ECO:0000256" key="6">
    <source>
        <dbReference type="ARBA" id="ARBA00023235"/>
    </source>
</evidence>
<name>A0A4R2E5C5_9BACT</name>